<feature type="transmembrane region" description="Helical" evidence="1">
    <location>
        <begin position="64"/>
        <end position="83"/>
    </location>
</feature>
<dbReference type="RefSeq" id="WP_091147673.1">
    <property type="nucleotide sequence ID" value="NZ_FNAI01000003.1"/>
</dbReference>
<dbReference type="STRING" id="1391627.SAMN05216464_10353"/>
<dbReference type="Proteomes" id="UP000199072">
    <property type="component" value="Unassembled WGS sequence"/>
</dbReference>
<keyword evidence="3" id="KW-1185">Reference proteome</keyword>
<feature type="transmembrane region" description="Helical" evidence="1">
    <location>
        <begin position="12"/>
        <end position="30"/>
    </location>
</feature>
<keyword evidence="1" id="KW-0472">Membrane</keyword>
<evidence type="ECO:0000313" key="3">
    <source>
        <dbReference type="Proteomes" id="UP000199072"/>
    </source>
</evidence>
<keyword evidence="1" id="KW-1133">Transmembrane helix</keyword>
<protein>
    <submittedName>
        <fullName evidence="2">Uncharacterized protein</fullName>
    </submittedName>
</protein>
<dbReference type="EMBL" id="FNAI01000003">
    <property type="protein sequence ID" value="SDD92371.1"/>
    <property type="molecule type" value="Genomic_DNA"/>
</dbReference>
<name>A0A1G6YPY2_9SPHI</name>
<dbReference type="AlphaFoldDB" id="A0A1G6YPY2"/>
<gene>
    <name evidence="2" type="ORF">SAMN05216464_10353</name>
</gene>
<reference evidence="2 3" key="1">
    <citation type="submission" date="2016-10" db="EMBL/GenBank/DDBJ databases">
        <authorList>
            <person name="de Groot N.N."/>
        </authorList>
    </citation>
    <scope>NUCLEOTIDE SEQUENCE [LARGE SCALE GENOMIC DNA]</scope>
    <source>
        <strain evidence="2 3">47C3B</strain>
    </source>
</reference>
<accession>A0A1G6YPY2</accession>
<feature type="transmembrane region" description="Helical" evidence="1">
    <location>
        <begin position="36"/>
        <end position="59"/>
    </location>
</feature>
<proteinExistence type="predicted"/>
<organism evidence="2 3">
    <name type="scientific">Mucilaginibacter pineti</name>
    <dbReference type="NCBI Taxonomy" id="1391627"/>
    <lineage>
        <taxon>Bacteria</taxon>
        <taxon>Pseudomonadati</taxon>
        <taxon>Bacteroidota</taxon>
        <taxon>Sphingobacteriia</taxon>
        <taxon>Sphingobacteriales</taxon>
        <taxon>Sphingobacteriaceae</taxon>
        <taxon>Mucilaginibacter</taxon>
    </lineage>
</organism>
<keyword evidence="1" id="KW-0812">Transmembrane</keyword>
<dbReference type="OrthoDB" id="799816at2"/>
<sequence length="87" mass="9974">MKEDEKDKTPQMIIAGTNLLVLIAYTIYFHTQKDELIIIGEAFLIVIQIIICLVTAIFVYRKEFLLSAALVLLIGFSTCWVVFTQYN</sequence>
<evidence type="ECO:0000256" key="1">
    <source>
        <dbReference type="SAM" id="Phobius"/>
    </source>
</evidence>
<evidence type="ECO:0000313" key="2">
    <source>
        <dbReference type="EMBL" id="SDD92371.1"/>
    </source>
</evidence>